<accession>A0ABV7J4V4</accession>
<dbReference type="EMBL" id="JBHRTO010000002">
    <property type="protein sequence ID" value="MFC3182670.1"/>
    <property type="molecule type" value="Genomic_DNA"/>
</dbReference>
<keyword evidence="2" id="KW-1185">Reference proteome</keyword>
<evidence type="ECO:0008006" key="3">
    <source>
        <dbReference type="Google" id="ProtNLM"/>
    </source>
</evidence>
<reference evidence="2" key="1">
    <citation type="journal article" date="2019" name="Int. J. Syst. Evol. Microbiol.">
        <title>The Global Catalogue of Microorganisms (GCM) 10K type strain sequencing project: providing services to taxonomists for standard genome sequencing and annotation.</title>
        <authorList>
            <consortium name="The Broad Institute Genomics Platform"/>
            <consortium name="The Broad Institute Genome Sequencing Center for Infectious Disease"/>
            <person name="Wu L."/>
            <person name="Ma J."/>
        </authorList>
    </citation>
    <scope>NUCLEOTIDE SEQUENCE [LARGE SCALE GENOMIC DNA]</scope>
    <source>
        <strain evidence="2">KCTC 52039</strain>
    </source>
</reference>
<comment type="caution">
    <text evidence="1">The sequence shown here is derived from an EMBL/GenBank/DDBJ whole genome shotgun (WGS) entry which is preliminary data.</text>
</comment>
<dbReference type="Proteomes" id="UP001595547">
    <property type="component" value="Unassembled WGS sequence"/>
</dbReference>
<dbReference type="RefSeq" id="WP_380074332.1">
    <property type="nucleotide sequence ID" value="NZ_JBHRTO010000002.1"/>
</dbReference>
<gene>
    <name evidence="1" type="ORF">ACFOGH_16860</name>
</gene>
<evidence type="ECO:0000313" key="2">
    <source>
        <dbReference type="Proteomes" id="UP001595547"/>
    </source>
</evidence>
<organism evidence="1 2">
    <name type="scientific">Cypionkella sinensis</name>
    <dbReference type="NCBI Taxonomy" id="1756043"/>
    <lineage>
        <taxon>Bacteria</taxon>
        <taxon>Pseudomonadati</taxon>
        <taxon>Pseudomonadota</taxon>
        <taxon>Alphaproteobacteria</taxon>
        <taxon>Rhodobacterales</taxon>
        <taxon>Paracoccaceae</taxon>
        <taxon>Cypionkella</taxon>
    </lineage>
</organism>
<sequence>MMRQFAQNLTVLLLAAAFSLLGYGHQIRLHDPVDLSAYAMPDGTLPELCHDAGLGDHGQKDQAPCPLCRIIAAMELPPVVTLPPVQLVPVVVVWQDAALTDAEGHQPRAPPARGPPATLI</sequence>
<proteinExistence type="predicted"/>
<name>A0ABV7J4V4_9RHOB</name>
<protein>
    <recommendedName>
        <fullName evidence="3">DUF2946 domain-containing protein</fullName>
    </recommendedName>
</protein>
<evidence type="ECO:0000313" key="1">
    <source>
        <dbReference type="EMBL" id="MFC3182670.1"/>
    </source>
</evidence>